<comment type="caution">
    <text evidence="2">The sequence shown here is derived from an EMBL/GenBank/DDBJ whole genome shotgun (WGS) entry which is preliminary data.</text>
</comment>
<organism evidence="2 3">
    <name type="scientific">Parageobacillus caldoxylosilyticus NBRC 107762</name>
    <dbReference type="NCBI Taxonomy" id="1220594"/>
    <lineage>
        <taxon>Bacteria</taxon>
        <taxon>Bacillati</taxon>
        <taxon>Bacillota</taxon>
        <taxon>Bacilli</taxon>
        <taxon>Bacillales</taxon>
        <taxon>Anoxybacillaceae</taxon>
        <taxon>Saccharococcus</taxon>
    </lineage>
</organism>
<proteinExistence type="predicted"/>
<evidence type="ECO:0008006" key="4">
    <source>
        <dbReference type="Google" id="ProtNLM"/>
    </source>
</evidence>
<feature type="signal peptide" evidence="1">
    <location>
        <begin position="1"/>
        <end position="23"/>
    </location>
</feature>
<evidence type="ECO:0000313" key="2">
    <source>
        <dbReference type="EMBL" id="GAJ39227.1"/>
    </source>
</evidence>
<protein>
    <recommendedName>
        <fullName evidence="4">Protein YoqH</fullName>
    </recommendedName>
</protein>
<name>A0A023DDJ4_9BACL</name>
<evidence type="ECO:0000313" key="3">
    <source>
        <dbReference type="Proteomes" id="UP000023561"/>
    </source>
</evidence>
<keyword evidence="1" id="KW-0732">Signal</keyword>
<dbReference type="RefSeq" id="WP_042407994.1">
    <property type="nucleotide sequence ID" value="NZ_BAWO01000013.1"/>
</dbReference>
<dbReference type="Pfam" id="PF26349">
    <property type="entry name" value="YoqH"/>
    <property type="match status" value="1"/>
</dbReference>
<dbReference type="AlphaFoldDB" id="A0A023DDJ4"/>
<sequence length="152" mass="16538">MKQLVLALLLFGSAVFIPVQTKAASSISVPCSLVLKPVDSSYPNAMGVALVYKVKLITGSPRTSISIHALHLPKPSSFGDYDRFEGFAFIPNVISWRFPLYPTPETDDPTWAGRLDSITAGLEDVQIQVRLSNTKTGKLGPVILTNSINYCK</sequence>
<reference evidence="2 3" key="1">
    <citation type="submission" date="2014-04" db="EMBL/GenBank/DDBJ databases">
        <title>Whole genome shotgun sequence of Geobacillus caldoxylosilyticus NBRC 107762.</title>
        <authorList>
            <person name="Hosoyama A."/>
            <person name="Hosoyama Y."/>
            <person name="Katano-Makiyama Y."/>
            <person name="Tsuchikane K."/>
            <person name="Ohji S."/>
            <person name="Ichikawa N."/>
            <person name="Yamazoe A."/>
            <person name="Fujita N."/>
        </authorList>
    </citation>
    <scope>NUCLEOTIDE SEQUENCE [LARGE SCALE GENOMIC DNA]</scope>
    <source>
        <strain evidence="2 3">NBRC 107762</strain>
    </source>
</reference>
<dbReference type="OrthoDB" id="2439167at2"/>
<dbReference type="Proteomes" id="UP000023561">
    <property type="component" value="Unassembled WGS sequence"/>
</dbReference>
<dbReference type="InterPro" id="IPR058968">
    <property type="entry name" value="YoqH-like"/>
</dbReference>
<gene>
    <name evidence="2" type="ORF">GCA01S_013_01090</name>
</gene>
<evidence type="ECO:0000256" key="1">
    <source>
        <dbReference type="SAM" id="SignalP"/>
    </source>
</evidence>
<accession>A0A023DDJ4</accession>
<keyword evidence="3" id="KW-1185">Reference proteome</keyword>
<feature type="chain" id="PRO_5001513281" description="Protein YoqH" evidence="1">
    <location>
        <begin position="24"/>
        <end position="152"/>
    </location>
</feature>
<dbReference type="EMBL" id="BAWO01000013">
    <property type="protein sequence ID" value="GAJ39227.1"/>
    <property type="molecule type" value="Genomic_DNA"/>
</dbReference>